<gene>
    <name evidence="1" type="ORF">GCM10008917_06080</name>
</gene>
<protein>
    <submittedName>
        <fullName evidence="1">Uncharacterized protein</fullName>
    </submittedName>
</protein>
<accession>A0ABN1LYW6</accession>
<evidence type="ECO:0000313" key="1">
    <source>
        <dbReference type="EMBL" id="GAA0862095.1"/>
    </source>
</evidence>
<dbReference type="EMBL" id="BAAACP010000002">
    <property type="protein sequence ID" value="GAA0862095.1"/>
    <property type="molecule type" value="Genomic_DNA"/>
</dbReference>
<name>A0ABN1LYW6_9FIRM</name>
<dbReference type="RefSeq" id="WP_346042234.1">
    <property type="nucleotide sequence ID" value="NZ_BAAACP010000002.1"/>
</dbReference>
<reference evidence="1 2" key="1">
    <citation type="journal article" date="2019" name="Int. J. Syst. Evol. Microbiol.">
        <title>The Global Catalogue of Microorganisms (GCM) 10K type strain sequencing project: providing services to taxonomists for standard genome sequencing and annotation.</title>
        <authorList>
            <consortium name="The Broad Institute Genomics Platform"/>
            <consortium name="The Broad Institute Genome Sequencing Center for Infectious Disease"/>
            <person name="Wu L."/>
            <person name="Ma J."/>
        </authorList>
    </citation>
    <scope>NUCLEOTIDE SEQUENCE [LARGE SCALE GENOMIC DNA]</scope>
    <source>
        <strain evidence="1 2">JCM 6486</strain>
    </source>
</reference>
<organism evidence="1 2">
    <name type="scientific">Paraclostridium tenue</name>
    <dbReference type="NCBI Taxonomy" id="1737"/>
    <lineage>
        <taxon>Bacteria</taxon>
        <taxon>Bacillati</taxon>
        <taxon>Bacillota</taxon>
        <taxon>Clostridia</taxon>
        <taxon>Peptostreptococcales</taxon>
        <taxon>Peptostreptococcaceae</taxon>
        <taxon>Paraclostridium</taxon>
    </lineage>
</organism>
<dbReference type="Proteomes" id="UP001400965">
    <property type="component" value="Unassembled WGS sequence"/>
</dbReference>
<evidence type="ECO:0000313" key="2">
    <source>
        <dbReference type="Proteomes" id="UP001400965"/>
    </source>
</evidence>
<sequence>MNELLINLNSDIKRCEEVLRMNNYLEIVIVLEEIIDKYNDKIDDIAIKNDRVWNYSKKDLENITDKLIVKRDEIINDYIYNNITIDSFIKNIKEILLQNKKFIEDKKHEFLDKINEIYNIYIANIDKNLKWEKLKIYLIWASKQDLYISRNIIELINLVIKSLR</sequence>
<keyword evidence="2" id="KW-1185">Reference proteome</keyword>
<proteinExistence type="predicted"/>
<comment type="caution">
    <text evidence="1">The sequence shown here is derived from an EMBL/GenBank/DDBJ whole genome shotgun (WGS) entry which is preliminary data.</text>
</comment>